<proteinExistence type="predicted"/>
<dbReference type="EMBL" id="LACI01001397">
    <property type="protein sequence ID" value="KJU84551.1"/>
    <property type="molecule type" value="Genomic_DNA"/>
</dbReference>
<dbReference type="Proteomes" id="UP000033423">
    <property type="component" value="Unassembled WGS sequence"/>
</dbReference>
<protein>
    <submittedName>
        <fullName evidence="2">Secreted protein</fullName>
    </submittedName>
</protein>
<evidence type="ECO:0000313" key="2">
    <source>
        <dbReference type="EMBL" id="KJU84551.1"/>
    </source>
</evidence>
<dbReference type="AlphaFoldDB" id="A0A0F3GRL9"/>
<feature type="chain" id="PRO_5002461047" evidence="1">
    <location>
        <begin position="28"/>
        <end position="54"/>
    </location>
</feature>
<evidence type="ECO:0000313" key="3">
    <source>
        <dbReference type="Proteomes" id="UP000033423"/>
    </source>
</evidence>
<gene>
    <name evidence="2" type="ORF">MBAV_003255</name>
</gene>
<feature type="signal peptide" evidence="1">
    <location>
        <begin position="1"/>
        <end position="27"/>
    </location>
</feature>
<reference evidence="2 3" key="1">
    <citation type="submission" date="2015-02" db="EMBL/GenBank/DDBJ databases">
        <title>Single-cell genomics of uncultivated deep-branching MTB reveals a conserved set of magnetosome genes.</title>
        <authorList>
            <person name="Kolinko S."/>
            <person name="Richter M."/>
            <person name="Glockner F.O."/>
            <person name="Brachmann A."/>
            <person name="Schuler D."/>
        </authorList>
    </citation>
    <scope>NUCLEOTIDE SEQUENCE [LARGE SCALE GENOMIC DNA]</scope>
    <source>
        <strain evidence="2">TM-1</strain>
    </source>
</reference>
<name>A0A0F3GRL9_9BACT</name>
<comment type="caution">
    <text evidence="2">The sequence shown here is derived from an EMBL/GenBank/DDBJ whole genome shotgun (WGS) entry which is preliminary data.</text>
</comment>
<feature type="non-terminal residue" evidence="2">
    <location>
        <position position="54"/>
    </location>
</feature>
<keyword evidence="3" id="KW-1185">Reference proteome</keyword>
<sequence length="54" mass="5769">MKITKLLLCIALSIALTLVLSTGVSGAESSGEPDADRYDAELAWLQKEAVVIYT</sequence>
<keyword evidence="1" id="KW-0732">Signal</keyword>
<organism evidence="2 3">
    <name type="scientific">Candidatus Magnetobacterium bavaricum</name>
    <dbReference type="NCBI Taxonomy" id="29290"/>
    <lineage>
        <taxon>Bacteria</taxon>
        <taxon>Pseudomonadati</taxon>
        <taxon>Nitrospirota</taxon>
        <taxon>Thermodesulfovibrionia</taxon>
        <taxon>Thermodesulfovibrionales</taxon>
        <taxon>Candidatus Magnetobacteriaceae</taxon>
        <taxon>Candidatus Magnetobacterium</taxon>
    </lineage>
</organism>
<evidence type="ECO:0000256" key="1">
    <source>
        <dbReference type="SAM" id="SignalP"/>
    </source>
</evidence>
<accession>A0A0F3GRL9</accession>